<gene>
    <name evidence="1" type="ORF">HHUB_2901</name>
</gene>
<dbReference type="Gene3D" id="6.10.140.1220">
    <property type="match status" value="1"/>
</dbReference>
<reference evidence="2" key="1">
    <citation type="journal article" date="2016" name="Environ. Microbiol.">
        <title>The complete genome of a viable archaeum isolated from 123-million-year-old rock salt.</title>
        <authorList>
            <person name="Jaakkola S.T."/>
            <person name="Pfeiffer F."/>
            <person name="Ravantti J.J."/>
            <person name="Guo Q."/>
            <person name="Liu Y."/>
            <person name="Chen X."/>
            <person name="Ma H."/>
            <person name="Yang C."/>
            <person name="Oksanen H.M."/>
            <person name="Bamford D.H."/>
        </authorList>
    </citation>
    <scope>NUCLEOTIDE SEQUENCE</scope>
    <source>
        <strain evidence="2">JI20-1</strain>
    </source>
</reference>
<dbReference type="InterPro" id="IPR021577">
    <property type="entry name" value="DUF3209"/>
</dbReference>
<dbReference type="OrthoDB" id="192815at2157"/>
<dbReference type="STRING" id="1407499.HHUB_2901"/>
<name>A0A0U5H2Y7_9EURY</name>
<dbReference type="Proteomes" id="UP000066737">
    <property type="component" value="Chromosome I"/>
</dbReference>
<proteinExistence type="predicted"/>
<evidence type="ECO:0000313" key="2">
    <source>
        <dbReference type="Proteomes" id="UP000066737"/>
    </source>
</evidence>
<evidence type="ECO:0000313" key="1">
    <source>
        <dbReference type="EMBL" id="CQH59108.1"/>
    </source>
</evidence>
<dbReference type="AlphaFoldDB" id="A0A0U5H2Y7"/>
<keyword evidence="2" id="KW-1185">Reference proteome</keyword>
<dbReference type="GeneID" id="26659531"/>
<accession>A0A0U5H2Y7</accession>
<organism evidence="1 2">
    <name type="scientific">Halobacterium hubeiense</name>
    <dbReference type="NCBI Taxonomy" id="1407499"/>
    <lineage>
        <taxon>Archaea</taxon>
        <taxon>Methanobacteriati</taxon>
        <taxon>Methanobacteriota</taxon>
        <taxon>Stenosarchaea group</taxon>
        <taxon>Halobacteria</taxon>
        <taxon>Halobacteriales</taxon>
        <taxon>Halobacteriaceae</taxon>
        <taxon>Halobacterium</taxon>
    </lineage>
</organism>
<protein>
    <submittedName>
        <fullName evidence="1">DUF3209 family protein</fullName>
    </submittedName>
</protein>
<dbReference type="RefSeq" id="WP_059057304.1">
    <property type="nucleotide sequence ID" value="NZ_CEML01000001.1"/>
</dbReference>
<sequence length="123" mass="13441">MTCHELEALRLGLMNVLGTDDRSAREHAEKELEGELDGPIEGLANADSLSELQRHLDAALVDLEEEVAATDESDPAYDYLRGRLVAVRDAERSLARVADHGDSLLADLGETHHSLHDAFPADE</sequence>
<dbReference type="KEGG" id="hhb:Hhub_2901"/>
<dbReference type="EMBL" id="LN831302">
    <property type="protein sequence ID" value="CQH59108.1"/>
    <property type="molecule type" value="Genomic_DNA"/>
</dbReference>
<dbReference type="Pfam" id="PF11483">
    <property type="entry name" value="DUF3209"/>
    <property type="match status" value="1"/>
</dbReference>